<evidence type="ECO:0000313" key="1">
    <source>
        <dbReference type="EMBL" id="DAE26693.1"/>
    </source>
</evidence>
<name>A0A8S5R6S4_9CAUD</name>
<sequence>MMPSMSIGIDGIFHSLDRIASIYPCNIIHEIGHSYCSDAWQELGVYATSLNLI</sequence>
<accession>A0A8S5R6S4</accession>
<reference evidence="1" key="1">
    <citation type="journal article" date="2021" name="Proc. Natl. Acad. Sci. U.S.A.">
        <title>A Catalog of Tens of Thousands of Viruses from Human Metagenomes Reveals Hidden Associations with Chronic Diseases.</title>
        <authorList>
            <person name="Tisza M.J."/>
            <person name="Buck C.B."/>
        </authorList>
    </citation>
    <scope>NUCLEOTIDE SEQUENCE</scope>
    <source>
        <strain evidence="1">CtBoB21</strain>
    </source>
</reference>
<proteinExistence type="predicted"/>
<organism evidence="1">
    <name type="scientific">Myoviridae sp. ctBoB21</name>
    <dbReference type="NCBI Taxonomy" id="2827287"/>
    <lineage>
        <taxon>Viruses</taxon>
        <taxon>Duplodnaviria</taxon>
        <taxon>Heunggongvirae</taxon>
        <taxon>Uroviricota</taxon>
        <taxon>Caudoviricetes</taxon>
    </lineage>
</organism>
<dbReference type="EMBL" id="BK015822">
    <property type="protein sequence ID" value="DAE26693.1"/>
    <property type="molecule type" value="Genomic_DNA"/>
</dbReference>
<protein>
    <submittedName>
        <fullName evidence="1">Metallo-peptidase family M12B Reprolysin-like</fullName>
    </submittedName>
</protein>